<dbReference type="RefSeq" id="WP_145366981.1">
    <property type="nucleotide sequence ID" value="NZ_CP036275.1"/>
</dbReference>
<evidence type="ECO:0000313" key="2">
    <source>
        <dbReference type="Proteomes" id="UP000320496"/>
    </source>
</evidence>
<organism evidence="1 2">
    <name type="scientific">Maioricimonas rarisocia</name>
    <dbReference type="NCBI Taxonomy" id="2528026"/>
    <lineage>
        <taxon>Bacteria</taxon>
        <taxon>Pseudomonadati</taxon>
        <taxon>Planctomycetota</taxon>
        <taxon>Planctomycetia</taxon>
        <taxon>Planctomycetales</taxon>
        <taxon>Planctomycetaceae</taxon>
        <taxon>Maioricimonas</taxon>
    </lineage>
</organism>
<protein>
    <recommendedName>
        <fullName evidence="3">Thioredoxin domain-containing protein</fullName>
    </recommendedName>
</protein>
<dbReference type="KEGG" id="mri:Mal4_05870"/>
<dbReference type="OrthoDB" id="290924at2"/>
<dbReference type="AlphaFoldDB" id="A0A517Z1F3"/>
<dbReference type="EMBL" id="CP036275">
    <property type="protein sequence ID" value="QDU36302.1"/>
    <property type="molecule type" value="Genomic_DNA"/>
</dbReference>
<sequence>MPGNPDGLQLLARHSRLPAEQIRYLPDADAETIWSVDRGILFLMAFWSAPSIRAFTDLTEALHEASASVPQLIVLDIDGAPGVCQLPELVGRIHGYGEAVVVRDGRIVHLASLARGPDGKPREETINEVIAQATQR</sequence>
<keyword evidence="2" id="KW-1185">Reference proteome</keyword>
<gene>
    <name evidence="1" type="ORF">Mal4_05870</name>
</gene>
<dbReference type="Proteomes" id="UP000320496">
    <property type="component" value="Chromosome"/>
</dbReference>
<accession>A0A517Z1F3</accession>
<evidence type="ECO:0000313" key="1">
    <source>
        <dbReference type="EMBL" id="QDU36302.1"/>
    </source>
</evidence>
<evidence type="ECO:0008006" key="3">
    <source>
        <dbReference type="Google" id="ProtNLM"/>
    </source>
</evidence>
<reference evidence="1 2" key="1">
    <citation type="submission" date="2019-02" db="EMBL/GenBank/DDBJ databases">
        <title>Deep-cultivation of Planctomycetes and their phenomic and genomic characterization uncovers novel biology.</title>
        <authorList>
            <person name="Wiegand S."/>
            <person name="Jogler M."/>
            <person name="Boedeker C."/>
            <person name="Pinto D."/>
            <person name="Vollmers J."/>
            <person name="Rivas-Marin E."/>
            <person name="Kohn T."/>
            <person name="Peeters S.H."/>
            <person name="Heuer A."/>
            <person name="Rast P."/>
            <person name="Oberbeckmann S."/>
            <person name="Bunk B."/>
            <person name="Jeske O."/>
            <person name="Meyerdierks A."/>
            <person name="Storesund J.E."/>
            <person name="Kallscheuer N."/>
            <person name="Luecker S."/>
            <person name="Lage O.M."/>
            <person name="Pohl T."/>
            <person name="Merkel B.J."/>
            <person name="Hornburger P."/>
            <person name="Mueller R.-W."/>
            <person name="Bruemmer F."/>
            <person name="Labrenz M."/>
            <person name="Spormann A.M."/>
            <person name="Op den Camp H."/>
            <person name="Overmann J."/>
            <person name="Amann R."/>
            <person name="Jetten M.S.M."/>
            <person name="Mascher T."/>
            <person name="Medema M.H."/>
            <person name="Devos D.P."/>
            <person name="Kaster A.-K."/>
            <person name="Ovreas L."/>
            <person name="Rohde M."/>
            <person name="Galperin M.Y."/>
            <person name="Jogler C."/>
        </authorList>
    </citation>
    <scope>NUCLEOTIDE SEQUENCE [LARGE SCALE GENOMIC DNA]</scope>
    <source>
        <strain evidence="1 2">Mal4</strain>
    </source>
</reference>
<name>A0A517Z1F3_9PLAN</name>
<proteinExistence type="predicted"/>